<dbReference type="InterPro" id="IPR050179">
    <property type="entry name" value="Trans_hexapeptide_repeat"/>
</dbReference>
<keyword evidence="5" id="KW-0808">Transferase</keyword>
<accession>A0A553DWQ8</accession>
<reference evidence="5 6" key="1">
    <citation type="submission" date="2019-07" db="EMBL/GenBank/DDBJ databases">
        <title>Novel species of Flavobacterium.</title>
        <authorList>
            <person name="Liu Q."/>
            <person name="Xin Y.-H."/>
        </authorList>
    </citation>
    <scope>NUCLEOTIDE SEQUENCE [LARGE SCALE GENOMIC DNA]</scope>
    <source>
        <strain evidence="5 6">LB1R34</strain>
    </source>
</reference>
<comment type="similarity">
    <text evidence="1">Belongs to the transferase hexapeptide repeat family.</text>
</comment>
<dbReference type="RefSeq" id="WP_144257135.1">
    <property type="nucleotide sequence ID" value="NZ_VJZT01000014.1"/>
</dbReference>
<evidence type="ECO:0000256" key="2">
    <source>
        <dbReference type="PIRSR" id="PIRSR620019-1"/>
    </source>
</evidence>
<evidence type="ECO:0000259" key="4">
    <source>
        <dbReference type="Pfam" id="PF17836"/>
    </source>
</evidence>
<dbReference type="Gene3D" id="2.160.10.10">
    <property type="entry name" value="Hexapeptide repeat proteins"/>
    <property type="match status" value="1"/>
</dbReference>
<name>A0A553DWQ8_9FLAO</name>
<dbReference type="NCBIfam" id="TIGR03570">
    <property type="entry name" value="NeuD_NnaD"/>
    <property type="match status" value="1"/>
</dbReference>
<proteinExistence type="inferred from homology"/>
<dbReference type="EMBL" id="VJZT01000014">
    <property type="protein sequence ID" value="TRX37053.1"/>
    <property type="molecule type" value="Genomic_DNA"/>
</dbReference>
<dbReference type="PANTHER" id="PTHR43300">
    <property type="entry name" value="ACETYLTRANSFERASE"/>
    <property type="match status" value="1"/>
</dbReference>
<dbReference type="InterPro" id="IPR001451">
    <property type="entry name" value="Hexapep"/>
</dbReference>
<feature type="active site" description="Proton acceptor" evidence="2">
    <location>
        <position position="132"/>
    </location>
</feature>
<dbReference type="InterPro" id="IPR041561">
    <property type="entry name" value="PglD_N"/>
</dbReference>
<protein>
    <submittedName>
        <fullName evidence="5">Acetyltransferase</fullName>
    </submittedName>
</protein>
<dbReference type="CDD" id="cd03360">
    <property type="entry name" value="LbH_AT_putative"/>
    <property type="match status" value="1"/>
</dbReference>
<feature type="binding site" evidence="3">
    <location>
        <begin position="12"/>
        <end position="14"/>
    </location>
    <ligand>
        <name>substrate</name>
    </ligand>
</feature>
<dbReference type="PANTHER" id="PTHR43300:SF7">
    <property type="entry name" value="UDP-N-ACETYLBACILLOSAMINE N-ACETYLTRANSFERASE"/>
    <property type="match status" value="1"/>
</dbReference>
<gene>
    <name evidence="5" type="ORF">FNW21_12730</name>
</gene>
<sequence length="216" mass="22914">MENKKLYIFGASGHGKVVAELLASNNCVVEAFIDDAPKNDFWHAIPIYNTLASIKRTDDAALIIAIGDNLIRKRSSFRFQDFPFFTSIHPTAIVSPTARIGLGTVVLVNAIVNSDAVLGNHVIINTAVVIEHDCSIGNFVHISPNATLSGNVSVGEGTHIGVGVVVIPGVKIGKWCTIGAGTVLLNDVPDGATVVGNPGRIIKYNTDFDILKMAVN</sequence>
<dbReference type="Pfam" id="PF00132">
    <property type="entry name" value="Hexapep"/>
    <property type="match status" value="2"/>
</dbReference>
<feature type="domain" description="PglD N-terminal" evidence="4">
    <location>
        <begin position="5"/>
        <end position="74"/>
    </location>
</feature>
<feature type="binding site" evidence="3">
    <location>
        <position position="141"/>
    </location>
    <ligand>
        <name>acetyl-CoA</name>
        <dbReference type="ChEBI" id="CHEBI:57288"/>
    </ligand>
</feature>
<evidence type="ECO:0000313" key="6">
    <source>
        <dbReference type="Proteomes" id="UP000316371"/>
    </source>
</evidence>
<organism evidence="5 6">
    <name type="scientific">Flavobacterium restrictum</name>
    <dbReference type="NCBI Taxonomy" id="2594428"/>
    <lineage>
        <taxon>Bacteria</taxon>
        <taxon>Pseudomonadati</taxon>
        <taxon>Bacteroidota</taxon>
        <taxon>Flavobacteriia</taxon>
        <taxon>Flavobacteriales</taxon>
        <taxon>Flavobacteriaceae</taxon>
        <taxon>Flavobacterium</taxon>
    </lineage>
</organism>
<dbReference type="InterPro" id="IPR011004">
    <property type="entry name" value="Trimer_LpxA-like_sf"/>
</dbReference>
<dbReference type="OrthoDB" id="9794407at2"/>
<dbReference type="InterPro" id="IPR020019">
    <property type="entry name" value="AcTrfase_PglD-like"/>
</dbReference>
<evidence type="ECO:0000313" key="5">
    <source>
        <dbReference type="EMBL" id="TRX37053.1"/>
    </source>
</evidence>
<dbReference type="GO" id="GO:0016740">
    <property type="term" value="F:transferase activity"/>
    <property type="evidence" value="ECO:0007669"/>
    <property type="project" value="UniProtKB-KW"/>
</dbReference>
<dbReference type="Pfam" id="PF17836">
    <property type="entry name" value="PglD_N"/>
    <property type="match status" value="1"/>
</dbReference>
<feature type="site" description="Increases basicity of active site His" evidence="2">
    <location>
        <position position="133"/>
    </location>
</feature>
<feature type="binding site" evidence="3">
    <location>
        <position position="67"/>
    </location>
    <ligand>
        <name>substrate</name>
    </ligand>
</feature>
<comment type="caution">
    <text evidence="5">The sequence shown here is derived from an EMBL/GenBank/DDBJ whole genome shotgun (WGS) entry which is preliminary data.</text>
</comment>
<dbReference type="Proteomes" id="UP000316371">
    <property type="component" value="Unassembled WGS sequence"/>
</dbReference>
<evidence type="ECO:0000256" key="3">
    <source>
        <dbReference type="PIRSR" id="PIRSR620019-2"/>
    </source>
</evidence>
<dbReference type="Gene3D" id="3.40.50.20">
    <property type="match status" value="1"/>
</dbReference>
<dbReference type="SUPFAM" id="SSF51161">
    <property type="entry name" value="Trimeric LpxA-like enzymes"/>
    <property type="match status" value="1"/>
</dbReference>
<dbReference type="AlphaFoldDB" id="A0A553DWQ8"/>
<keyword evidence="6" id="KW-1185">Reference proteome</keyword>
<evidence type="ECO:0000256" key="1">
    <source>
        <dbReference type="ARBA" id="ARBA00007274"/>
    </source>
</evidence>